<reference evidence="3 4" key="1">
    <citation type="submission" date="2020-09" db="EMBL/GenBank/DDBJ databases">
        <title>Characterization and genome sequencing of Ruminiclostridium sp. nov. MA18.</title>
        <authorList>
            <person name="Rettenmaier R."/>
            <person name="Kowollik M.-L."/>
            <person name="Liebl W."/>
            <person name="Zverlov V."/>
        </authorList>
    </citation>
    <scope>NUCLEOTIDE SEQUENCE [LARGE SCALE GENOMIC DNA]</scope>
    <source>
        <strain evidence="3 4">MA18</strain>
    </source>
</reference>
<sequence length="284" mass="32086">MPKTLTYINTKGQSIQIGYFDPFYLENFDGGTSIPKINIYTSKGTYQDGASYTGSTMDMRNIVIDFRIENDFVSNRNILYGIFIPKSEGILVFEQDSIKRKINCLVESLTIDDNTVPKTATLSLLSPRPFWEDIDSIRNDIAAWLPSFEFPLEIIPEGIEMGYRQLSLVVNVKNSGNITLGMVIEFRAIGTVASPSIFDVYKRKELKINTIMQAGDIITVCTIYGKKKIELNRSGVISNLINYLDSESEFLQLEPGDNLLRYNAEQNLDNLEVSIYYTPAYLGV</sequence>
<dbReference type="Gene3D" id="2.40.30.200">
    <property type="match status" value="1"/>
</dbReference>
<evidence type="ECO:0000313" key="3">
    <source>
        <dbReference type="EMBL" id="QNU66914.1"/>
    </source>
</evidence>
<dbReference type="Pfam" id="PF05709">
    <property type="entry name" value="Sipho_tail"/>
    <property type="match status" value="1"/>
</dbReference>
<dbReference type="KEGG" id="rher:EHE19_019145"/>
<accession>A0A4U7JBF1</accession>
<feature type="domain" description="Siphovirus-type tail component C-terminal" evidence="2">
    <location>
        <begin position="176"/>
        <end position="281"/>
    </location>
</feature>
<keyword evidence="4" id="KW-1185">Reference proteome</keyword>
<dbReference type="Gene3D" id="2.60.120.860">
    <property type="match status" value="1"/>
</dbReference>
<feature type="domain" description="Siphovirus-type tail component RIFT-related" evidence="1">
    <location>
        <begin position="12"/>
        <end position="116"/>
    </location>
</feature>
<dbReference type="RefSeq" id="WP_137698749.1">
    <property type="nucleotide sequence ID" value="NZ_CP061336.1"/>
</dbReference>
<dbReference type="OrthoDB" id="2079081at2"/>
<dbReference type="AlphaFoldDB" id="A0A4U7JBF1"/>
<evidence type="ECO:0000313" key="4">
    <source>
        <dbReference type="Proteomes" id="UP000306409"/>
    </source>
</evidence>
<dbReference type="InterPro" id="IPR054738">
    <property type="entry name" value="Siphovirus-type_tail_C"/>
</dbReference>
<protein>
    <submittedName>
        <fullName evidence="3">Phage tail family protein</fullName>
    </submittedName>
</protein>
<dbReference type="Proteomes" id="UP000306409">
    <property type="component" value="Chromosome"/>
</dbReference>
<dbReference type="Pfam" id="PF22768">
    <property type="entry name" value="SPP1_Dit"/>
    <property type="match status" value="1"/>
</dbReference>
<organism evidence="3 4">
    <name type="scientific">Ruminiclostridium herbifermentans</name>
    <dbReference type="NCBI Taxonomy" id="2488810"/>
    <lineage>
        <taxon>Bacteria</taxon>
        <taxon>Bacillati</taxon>
        <taxon>Bacillota</taxon>
        <taxon>Clostridia</taxon>
        <taxon>Eubacteriales</taxon>
        <taxon>Oscillospiraceae</taxon>
        <taxon>Ruminiclostridium</taxon>
    </lineage>
</organism>
<dbReference type="EMBL" id="CP061336">
    <property type="protein sequence ID" value="QNU66914.1"/>
    <property type="molecule type" value="Genomic_DNA"/>
</dbReference>
<gene>
    <name evidence="3" type="ORF">EHE19_019145</name>
</gene>
<proteinExistence type="predicted"/>
<evidence type="ECO:0000259" key="1">
    <source>
        <dbReference type="Pfam" id="PF05709"/>
    </source>
</evidence>
<evidence type="ECO:0000259" key="2">
    <source>
        <dbReference type="Pfam" id="PF22768"/>
    </source>
</evidence>
<name>A0A4U7JBF1_9FIRM</name>
<dbReference type="InterPro" id="IPR008841">
    <property type="entry name" value="Siphovirus-type_tail_N"/>
</dbReference>